<reference evidence="3 5" key="2">
    <citation type="submission" date="2016-10" db="EMBL/GenBank/DDBJ databases">
        <authorList>
            <person name="Varghese N."/>
            <person name="Submissions S."/>
        </authorList>
    </citation>
    <scope>NUCLEOTIDE SEQUENCE [LARGE SCALE GENOMIC DNA]</scope>
    <source>
        <strain evidence="3 5">DSW-5</strain>
    </source>
</reference>
<evidence type="ECO:0000256" key="1">
    <source>
        <dbReference type="SAM" id="SignalP"/>
    </source>
</evidence>
<dbReference type="AlphaFoldDB" id="A0A0M9CG91"/>
<comment type="caution">
    <text evidence="2">The sequence shown here is derived from an EMBL/GenBank/DDBJ whole genome shotgun (WGS) entry which is preliminary data.</text>
</comment>
<evidence type="ECO:0000313" key="5">
    <source>
        <dbReference type="Proteomes" id="UP000183071"/>
    </source>
</evidence>
<protein>
    <recommendedName>
        <fullName evidence="6">DUF4252 domain-containing protein</fullName>
    </recommendedName>
</protein>
<keyword evidence="1" id="KW-0732">Signal</keyword>
<dbReference type="Proteomes" id="UP000037716">
    <property type="component" value="Unassembled WGS sequence"/>
</dbReference>
<name>A0A0M9CG91_9FLAO</name>
<feature type="signal peptide" evidence="1">
    <location>
        <begin position="1"/>
        <end position="18"/>
    </location>
</feature>
<dbReference type="EMBL" id="LGBR01000001">
    <property type="protein sequence ID" value="KOY51863.1"/>
    <property type="molecule type" value="Genomic_DNA"/>
</dbReference>
<sequence length="154" mass="17659">MKKLITFVFALFVLTASAQTSTFKKFYKSHKEHSQFSLNVSASMVGSFFNDEDSDEVADLLKKSGNFKLMVFDNENQEVSKDFKKYIRRNNLKTMVRVKGDDSRAEFYTLEKNNLIKEIIFKANSDDDSLVLLGLKTSMTKEELAKLLSNSDKI</sequence>
<accession>A0A0M9CG91</accession>
<dbReference type="RefSeq" id="WP_053974011.1">
    <property type="nucleotide sequence ID" value="NZ_FNUE01000001.1"/>
</dbReference>
<evidence type="ECO:0000313" key="2">
    <source>
        <dbReference type="EMBL" id="KOY51863.1"/>
    </source>
</evidence>
<organism evidence="2 4">
    <name type="scientific">Polaribacter dokdonensis DSW-5</name>
    <dbReference type="NCBI Taxonomy" id="1300348"/>
    <lineage>
        <taxon>Bacteria</taxon>
        <taxon>Pseudomonadati</taxon>
        <taxon>Bacteroidota</taxon>
        <taxon>Flavobacteriia</taxon>
        <taxon>Flavobacteriales</taxon>
        <taxon>Flavobacteriaceae</taxon>
    </lineage>
</organism>
<dbReference type="InterPro" id="IPR025348">
    <property type="entry name" value="DUF4252"/>
</dbReference>
<reference evidence="2 4" key="1">
    <citation type="submission" date="2015-07" db="EMBL/GenBank/DDBJ databases">
        <title>Genome of Polaribacter dokdonenesis DSW-5, isolated from seawater off Dokdo in Korea.</title>
        <authorList>
            <person name="Yoon K."/>
            <person name="Song J.Y."/>
            <person name="Kim J.F."/>
        </authorList>
    </citation>
    <scope>NUCLEOTIDE SEQUENCE [LARGE SCALE GENOMIC DNA]</scope>
    <source>
        <strain evidence="2 4">DSW-5</strain>
    </source>
</reference>
<proteinExistence type="predicted"/>
<dbReference type="OrthoDB" id="1201098at2"/>
<keyword evidence="5" id="KW-1185">Reference proteome</keyword>
<evidence type="ECO:0008006" key="6">
    <source>
        <dbReference type="Google" id="ProtNLM"/>
    </source>
</evidence>
<evidence type="ECO:0000313" key="3">
    <source>
        <dbReference type="EMBL" id="SEE01213.1"/>
    </source>
</evidence>
<dbReference type="PATRIC" id="fig|1300348.6.peg.1422"/>
<dbReference type="Proteomes" id="UP000183071">
    <property type="component" value="Unassembled WGS sequence"/>
</dbReference>
<gene>
    <name evidence="2" type="ORF">I602_1423</name>
    <name evidence="3" type="ORF">SAMN05444353_0346</name>
</gene>
<dbReference type="EMBL" id="FNUE01000001">
    <property type="protein sequence ID" value="SEE01213.1"/>
    <property type="molecule type" value="Genomic_DNA"/>
</dbReference>
<dbReference type="STRING" id="1300348.I602_1423"/>
<dbReference type="Pfam" id="PF14060">
    <property type="entry name" value="DUF4252"/>
    <property type="match status" value="1"/>
</dbReference>
<feature type="chain" id="PRO_5005832930" description="DUF4252 domain-containing protein" evidence="1">
    <location>
        <begin position="19"/>
        <end position="154"/>
    </location>
</feature>
<evidence type="ECO:0000313" key="4">
    <source>
        <dbReference type="Proteomes" id="UP000037716"/>
    </source>
</evidence>